<proteinExistence type="predicted"/>
<accession>A0A915HPH3</accession>
<name>A0A915HPH3_ROMCU</name>
<evidence type="ECO:0000313" key="2">
    <source>
        <dbReference type="Proteomes" id="UP000887565"/>
    </source>
</evidence>
<keyword evidence="2" id="KW-1185">Reference proteome</keyword>
<evidence type="ECO:0000313" key="3">
    <source>
        <dbReference type="WBParaSite" id="nRc.2.0.1.t03365-RA"/>
    </source>
</evidence>
<feature type="region of interest" description="Disordered" evidence="1">
    <location>
        <begin position="1"/>
        <end position="67"/>
    </location>
</feature>
<sequence>MSTDSKFLGSTNLLTDSTKSKTKTMLTSQTPGTSSSMSQAQSTAVTTKVPSKSTMSQANIGRGKKTQEYKTRLEETTMCQHKVKCHQGLHKELQNPGPLCTSPTPPLVEGKQNQEAQSE</sequence>
<reference evidence="3" key="1">
    <citation type="submission" date="2022-11" db="UniProtKB">
        <authorList>
            <consortium name="WormBaseParasite"/>
        </authorList>
    </citation>
    <scope>IDENTIFICATION</scope>
</reference>
<dbReference type="WBParaSite" id="nRc.2.0.1.t03365-RA">
    <property type="protein sequence ID" value="nRc.2.0.1.t03365-RA"/>
    <property type="gene ID" value="nRc.2.0.1.g03365"/>
</dbReference>
<evidence type="ECO:0000256" key="1">
    <source>
        <dbReference type="SAM" id="MobiDB-lite"/>
    </source>
</evidence>
<feature type="compositionally biased region" description="Polar residues" evidence="1">
    <location>
        <begin position="48"/>
        <end position="59"/>
    </location>
</feature>
<feature type="compositionally biased region" description="Low complexity" evidence="1">
    <location>
        <begin position="10"/>
        <end position="47"/>
    </location>
</feature>
<feature type="region of interest" description="Disordered" evidence="1">
    <location>
        <begin position="90"/>
        <end position="119"/>
    </location>
</feature>
<organism evidence="2 3">
    <name type="scientific">Romanomermis culicivorax</name>
    <name type="common">Nematode worm</name>
    <dbReference type="NCBI Taxonomy" id="13658"/>
    <lineage>
        <taxon>Eukaryota</taxon>
        <taxon>Metazoa</taxon>
        <taxon>Ecdysozoa</taxon>
        <taxon>Nematoda</taxon>
        <taxon>Enoplea</taxon>
        <taxon>Dorylaimia</taxon>
        <taxon>Mermithida</taxon>
        <taxon>Mermithoidea</taxon>
        <taxon>Mermithidae</taxon>
        <taxon>Romanomermis</taxon>
    </lineage>
</organism>
<dbReference type="AlphaFoldDB" id="A0A915HPH3"/>
<dbReference type="Proteomes" id="UP000887565">
    <property type="component" value="Unplaced"/>
</dbReference>
<protein>
    <submittedName>
        <fullName evidence="3">Uncharacterized protein</fullName>
    </submittedName>
</protein>